<organism evidence="6 7">
    <name type="scientific">Piscinibacter terrae</name>
    <dbReference type="NCBI Taxonomy" id="2496871"/>
    <lineage>
        <taxon>Bacteria</taxon>
        <taxon>Pseudomonadati</taxon>
        <taxon>Pseudomonadota</taxon>
        <taxon>Betaproteobacteria</taxon>
        <taxon>Burkholderiales</taxon>
        <taxon>Sphaerotilaceae</taxon>
        <taxon>Piscinibacter</taxon>
    </lineage>
</organism>
<reference evidence="6 7" key="2">
    <citation type="submission" date="2018-12" db="EMBL/GenBank/DDBJ databases">
        <title>Rhizobacter gummiphilus sp. nov., a rubber-degrading bacterium isolated from the soil of a botanical garden in Japan.</title>
        <authorList>
            <person name="Shunsuke S.S."/>
        </authorList>
    </citation>
    <scope>NUCLEOTIDE SEQUENCE [LARGE SCALE GENOMIC DNA]</scope>
    <source>
        <strain evidence="6 7">S-16</strain>
    </source>
</reference>
<comment type="catalytic activity">
    <reaction evidence="2">
        <text>2 GTP = 3',3'-c-di-GMP + 2 diphosphate</text>
        <dbReference type="Rhea" id="RHEA:24898"/>
        <dbReference type="ChEBI" id="CHEBI:33019"/>
        <dbReference type="ChEBI" id="CHEBI:37565"/>
        <dbReference type="ChEBI" id="CHEBI:58805"/>
        <dbReference type="EC" id="2.7.7.65"/>
    </reaction>
</comment>
<dbReference type="Gene3D" id="1.25.40.10">
    <property type="entry name" value="Tetratricopeptide repeat domain"/>
    <property type="match status" value="2"/>
</dbReference>
<keyword evidence="7" id="KW-1185">Reference proteome</keyword>
<feature type="domain" description="GGDEF" evidence="5">
    <location>
        <begin position="510"/>
        <end position="647"/>
    </location>
</feature>
<dbReference type="EC" id="2.7.7.65" evidence="1"/>
<evidence type="ECO:0000256" key="1">
    <source>
        <dbReference type="ARBA" id="ARBA00012528"/>
    </source>
</evidence>
<dbReference type="SMART" id="SM00267">
    <property type="entry name" value="GGDEF"/>
    <property type="match status" value="1"/>
</dbReference>
<accession>A0A3N7HQH2</accession>
<dbReference type="SMART" id="SM00028">
    <property type="entry name" value="TPR"/>
    <property type="match status" value="5"/>
</dbReference>
<keyword evidence="3" id="KW-1133">Transmembrane helix</keyword>
<dbReference type="Pfam" id="PF00990">
    <property type="entry name" value="GGDEF"/>
    <property type="match status" value="1"/>
</dbReference>
<dbReference type="InterPro" id="IPR011990">
    <property type="entry name" value="TPR-like_helical_dom_sf"/>
</dbReference>
<evidence type="ECO:0000313" key="7">
    <source>
        <dbReference type="Proteomes" id="UP000267464"/>
    </source>
</evidence>
<dbReference type="PANTHER" id="PTHR45138:SF9">
    <property type="entry name" value="DIGUANYLATE CYCLASE DGCM-RELATED"/>
    <property type="match status" value="1"/>
</dbReference>
<dbReference type="InterPro" id="IPR043128">
    <property type="entry name" value="Rev_trsase/Diguanyl_cyclase"/>
</dbReference>
<dbReference type="InterPro" id="IPR029787">
    <property type="entry name" value="Nucleotide_cyclase"/>
</dbReference>
<dbReference type="CDD" id="cd01949">
    <property type="entry name" value="GGDEF"/>
    <property type="match status" value="1"/>
</dbReference>
<dbReference type="SUPFAM" id="SSF48452">
    <property type="entry name" value="TPR-like"/>
    <property type="match status" value="2"/>
</dbReference>
<gene>
    <name evidence="6" type="ORF">DZC73_14245</name>
</gene>
<evidence type="ECO:0000259" key="5">
    <source>
        <dbReference type="PROSITE" id="PS50887"/>
    </source>
</evidence>
<sequence length="688" mass="76181">MSAGCKASPVEMSVPALCRGLVRIVACCVLPMAAVATAADAPPPLQQQIVALEHQGDGQPREAAQALDRLLNSTAPFSPERLELLTVRGILLNMASEPEAADQVAQLLEDWSRTPAGNAAASAAMLVRARGLALRGNLKKADTLINEALLKLPAGPSPRMRLRYVLTQARIKDDSGKLEDAVRIYHEALTLADQVGEPWQRAEVRSSLAYVYMEAKQPDRARRLNAEALEIAMQAQDFTALGRVHNTQGILLDDAGDREGERREMQMAVDAARKAGARNDETLYLANLGDFYLKSGQFKTALTLSEEALPLARELKDVGIETVALANIGFAHISMKNFELGKKYVEDAIAIDERRGSIPGVSQTLSELGTYLERAGDLPGAVKAYHRHRQLSDEILQRGQQKAIVEMQERFDAERRTRDLELLNRENTLKTEQLRQRDLQQRLWWLLAATFVLSFVVLLVLYRRVRQSNQALESSNYQLLVQSERDPLTGLANRRHFQAAMKQLAADGKLAGTVFLIDIDHFKRINDRHGHNAGDTVLVEMARRLRDTLREHDLIVRWGGEEFLVIVRALGSDQVEALARRMLGAMAGSPVRHEDSDIAVTGSIGFATFPIEPTLLPVSWERAINLVDTAMYLAKAHGRNRAYGVRLLHARDESKLDDITRSLEAAWREGQVALTLLQGPSPTSEAVA</sequence>
<dbReference type="Gene3D" id="3.30.70.270">
    <property type="match status" value="1"/>
</dbReference>
<protein>
    <recommendedName>
        <fullName evidence="1">diguanylate cyclase</fullName>
        <ecNumber evidence="1">2.7.7.65</ecNumber>
    </recommendedName>
</protein>
<feature type="transmembrane region" description="Helical" evidence="3">
    <location>
        <begin position="443"/>
        <end position="462"/>
    </location>
</feature>
<evidence type="ECO:0000256" key="4">
    <source>
        <dbReference type="SAM" id="SignalP"/>
    </source>
</evidence>
<comment type="caution">
    <text evidence="6">The sequence shown here is derived from an EMBL/GenBank/DDBJ whole genome shotgun (WGS) entry which is preliminary data.</text>
</comment>
<keyword evidence="3" id="KW-0472">Membrane</keyword>
<dbReference type="GO" id="GO:0052621">
    <property type="term" value="F:diguanylate cyclase activity"/>
    <property type="evidence" value="ECO:0007669"/>
    <property type="project" value="UniProtKB-EC"/>
</dbReference>
<dbReference type="PROSITE" id="PS50887">
    <property type="entry name" value="GGDEF"/>
    <property type="match status" value="1"/>
</dbReference>
<dbReference type="Pfam" id="PF13181">
    <property type="entry name" value="TPR_8"/>
    <property type="match status" value="1"/>
</dbReference>
<dbReference type="Proteomes" id="UP000267464">
    <property type="component" value="Unassembled WGS sequence"/>
</dbReference>
<feature type="signal peptide" evidence="4">
    <location>
        <begin position="1"/>
        <end position="38"/>
    </location>
</feature>
<proteinExistence type="predicted"/>
<dbReference type="InterPro" id="IPR000160">
    <property type="entry name" value="GGDEF_dom"/>
</dbReference>
<dbReference type="NCBIfam" id="TIGR00254">
    <property type="entry name" value="GGDEF"/>
    <property type="match status" value="1"/>
</dbReference>
<dbReference type="InterPro" id="IPR019734">
    <property type="entry name" value="TPR_rpt"/>
</dbReference>
<dbReference type="RefSeq" id="WP_124540978.1">
    <property type="nucleotide sequence ID" value="NZ_QUSW01000003.1"/>
</dbReference>
<dbReference type="AlphaFoldDB" id="A0A3N7HQH2"/>
<evidence type="ECO:0000256" key="2">
    <source>
        <dbReference type="ARBA" id="ARBA00034247"/>
    </source>
</evidence>
<evidence type="ECO:0000256" key="3">
    <source>
        <dbReference type="SAM" id="Phobius"/>
    </source>
</evidence>
<keyword evidence="3" id="KW-0812">Transmembrane</keyword>
<feature type="chain" id="PRO_5018241109" description="diguanylate cyclase" evidence="4">
    <location>
        <begin position="39"/>
        <end position="688"/>
    </location>
</feature>
<dbReference type="InterPro" id="IPR050469">
    <property type="entry name" value="Diguanylate_Cyclase"/>
</dbReference>
<dbReference type="EMBL" id="QUSW01000003">
    <property type="protein sequence ID" value="RQP24444.1"/>
    <property type="molecule type" value="Genomic_DNA"/>
</dbReference>
<dbReference type="OrthoDB" id="9813903at2"/>
<name>A0A3N7HQH2_9BURK</name>
<keyword evidence="4" id="KW-0732">Signal</keyword>
<evidence type="ECO:0000313" key="6">
    <source>
        <dbReference type="EMBL" id="RQP24444.1"/>
    </source>
</evidence>
<dbReference type="FunFam" id="3.30.70.270:FF:000001">
    <property type="entry name" value="Diguanylate cyclase domain protein"/>
    <property type="match status" value="1"/>
</dbReference>
<dbReference type="PANTHER" id="PTHR45138">
    <property type="entry name" value="REGULATORY COMPONENTS OF SENSORY TRANSDUCTION SYSTEM"/>
    <property type="match status" value="1"/>
</dbReference>
<reference evidence="6 7" key="1">
    <citation type="submission" date="2018-08" db="EMBL/GenBank/DDBJ databases">
        <authorList>
            <person name="Khan S.A."/>
            <person name="Jeon C.O."/>
            <person name="Chun B.H."/>
            <person name="Jeong S.E."/>
        </authorList>
    </citation>
    <scope>NUCLEOTIDE SEQUENCE [LARGE SCALE GENOMIC DNA]</scope>
    <source>
        <strain evidence="6 7">S-16</strain>
    </source>
</reference>
<dbReference type="SUPFAM" id="SSF55073">
    <property type="entry name" value="Nucleotide cyclase"/>
    <property type="match status" value="1"/>
</dbReference>